<evidence type="ECO:0000313" key="1">
    <source>
        <dbReference type="EMBL" id="THU94617.1"/>
    </source>
</evidence>
<dbReference type="AlphaFoldDB" id="A0A4S8LY55"/>
<dbReference type="Proteomes" id="UP000297245">
    <property type="component" value="Unassembled WGS sequence"/>
</dbReference>
<gene>
    <name evidence="1" type="ORF">K435DRAFT_668099</name>
</gene>
<reference evidence="1 2" key="1">
    <citation type="journal article" date="2019" name="Nat. Ecol. Evol.">
        <title>Megaphylogeny resolves global patterns of mushroom evolution.</title>
        <authorList>
            <person name="Varga T."/>
            <person name="Krizsan K."/>
            <person name="Foldi C."/>
            <person name="Dima B."/>
            <person name="Sanchez-Garcia M."/>
            <person name="Sanchez-Ramirez S."/>
            <person name="Szollosi G.J."/>
            <person name="Szarkandi J.G."/>
            <person name="Papp V."/>
            <person name="Albert L."/>
            <person name="Andreopoulos W."/>
            <person name="Angelini C."/>
            <person name="Antonin V."/>
            <person name="Barry K.W."/>
            <person name="Bougher N.L."/>
            <person name="Buchanan P."/>
            <person name="Buyck B."/>
            <person name="Bense V."/>
            <person name="Catcheside P."/>
            <person name="Chovatia M."/>
            <person name="Cooper J."/>
            <person name="Damon W."/>
            <person name="Desjardin D."/>
            <person name="Finy P."/>
            <person name="Geml J."/>
            <person name="Haridas S."/>
            <person name="Hughes K."/>
            <person name="Justo A."/>
            <person name="Karasinski D."/>
            <person name="Kautmanova I."/>
            <person name="Kiss B."/>
            <person name="Kocsube S."/>
            <person name="Kotiranta H."/>
            <person name="LaButti K.M."/>
            <person name="Lechner B.E."/>
            <person name="Liimatainen K."/>
            <person name="Lipzen A."/>
            <person name="Lukacs Z."/>
            <person name="Mihaltcheva S."/>
            <person name="Morgado L.N."/>
            <person name="Niskanen T."/>
            <person name="Noordeloos M.E."/>
            <person name="Ohm R.A."/>
            <person name="Ortiz-Santana B."/>
            <person name="Ovrebo C."/>
            <person name="Racz N."/>
            <person name="Riley R."/>
            <person name="Savchenko A."/>
            <person name="Shiryaev A."/>
            <person name="Soop K."/>
            <person name="Spirin V."/>
            <person name="Szebenyi C."/>
            <person name="Tomsovsky M."/>
            <person name="Tulloss R.E."/>
            <person name="Uehling J."/>
            <person name="Grigoriev I.V."/>
            <person name="Vagvolgyi C."/>
            <person name="Papp T."/>
            <person name="Martin F.M."/>
            <person name="Miettinen O."/>
            <person name="Hibbett D.S."/>
            <person name="Nagy L.G."/>
        </authorList>
    </citation>
    <scope>NUCLEOTIDE SEQUENCE [LARGE SCALE GENOMIC DNA]</scope>
    <source>
        <strain evidence="1 2">CBS 962.96</strain>
    </source>
</reference>
<feature type="non-terminal residue" evidence="1">
    <location>
        <position position="294"/>
    </location>
</feature>
<sequence length="294" mass="33062">MHILGVNTTHAGIFGETAAYYGTVEQQGRLTLHLHLLLWIASALSPQEIRDKLMSQESEFQKALIDYLETTHRGEFLTGDLAQVRVRVPNAPRKFGSGIHEIIENNDDMLYVPGYKDPTQTLPEIPPPLCKSESIECTNNHCPECVQSIQWWGKYEETVDDILLRSNMHTCKPMYNDDTVIKSTDTASQSAVKRSAYRGCQNREGECVKRFPRDIVSESAVDPDDGHLDIKKLEPMMNTITPELTYAIRANTDVTSLLSGTAIKAVVSYVSDYITKQSLKTHQIFALLADIMEK</sequence>
<evidence type="ECO:0008006" key="3">
    <source>
        <dbReference type="Google" id="ProtNLM"/>
    </source>
</evidence>
<keyword evidence="2" id="KW-1185">Reference proteome</keyword>
<dbReference type="OrthoDB" id="3229882at2759"/>
<organism evidence="1 2">
    <name type="scientific">Dendrothele bispora (strain CBS 962.96)</name>
    <dbReference type="NCBI Taxonomy" id="1314807"/>
    <lineage>
        <taxon>Eukaryota</taxon>
        <taxon>Fungi</taxon>
        <taxon>Dikarya</taxon>
        <taxon>Basidiomycota</taxon>
        <taxon>Agaricomycotina</taxon>
        <taxon>Agaricomycetes</taxon>
        <taxon>Agaricomycetidae</taxon>
        <taxon>Agaricales</taxon>
        <taxon>Agaricales incertae sedis</taxon>
        <taxon>Dendrothele</taxon>
    </lineage>
</organism>
<protein>
    <recommendedName>
        <fullName evidence="3">Helitron helicase-like domain-containing protein</fullName>
    </recommendedName>
</protein>
<proteinExistence type="predicted"/>
<dbReference type="EMBL" id="ML179219">
    <property type="protein sequence ID" value="THU94617.1"/>
    <property type="molecule type" value="Genomic_DNA"/>
</dbReference>
<name>A0A4S8LY55_DENBC</name>
<accession>A0A4S8LY55</accession>
<evidence type="ECO:0000313" key="2">
    <source>
        <dbReference type="Proteomes" id="UP000297245"/>
    </source>
</evidence>